<dbReference type="InterPro" id="IPR013332">
    <property type="entry name" value="KPR_N"/>
</dbReference>
<reference evidence="7" key="1">
    <citation type="submission" date="2023-06" db="EMBL/GenBank/DDBJ databases">
        <title>MT1 and MT2 Draft Genomes of Novel Species.</title>
        <authorList>
            <person name="Venkateswaran K."/>
        </authorList>
    </citation>
    <scope>NUCLEOTIDE SEQUENCE</scope>
    <source>
        <strain evidence="7">F6_8S_P_1B</strain>
    </source>
</reference>
<evidence type="ECO:0000256" key="1">
    <source>
        <dbReference type="ARBA" id="ARBA00007870"/>
    </source>
</evidence>
<protein>
    <recommendedName>
        <fullName evidence="4">2-dehydropantoate 2-reductase</fullName>
        <ecNumber evidence="4">1.1.1.169</ecNumber>
    </recommendedName>
    <alternativeName>
        <fullName evidence="4">Ketopantoate reductase</fullName>
    </alternativeName>
</protein>
<dbReference type="InterPro" id="IPR008927">
    <property type="entry name" value="6-PGluconate_DH-like_C_sf"/>
</dbReference>
<gene>
    <name evidence="7" type="ORF">P5G50_10725</name>
</gene>
<sequence length="303" mass="31162">MSESETESGTSAPLGTFAVVGPGAVGGLLAWLLDRAGHEVVAVGRSATVEAIREYGIEVRSAQFGGGLRRVAADTVVPEGAHVIVATKAYGLEDVLPGIAQARPAEVVSFLNGVEHMPLLREALPGVPVVGASVAVSALRLSPAVIDHRSPFVNIEAPEVAADSAIVRALQEAGPRVRVRGTEAEVLWGKFRLLAALALLTSYWRQPAGPALSEDPELTEAVVAEIVACSAAEGVPASELDLVRALHSVPGGMRTSLQEDLAAGAPSELDALGGALLRVGERRGLALPGVERIVAALDDAAGR</sequence>
<keyword evidence="3 4" id="KW-0560">Oxidoreductase</keyword>
<dbReference type="SUPFAM" id="SSF51735">
    <property type="entry name" value="NAD(P)-binding Rossmann-fold domains"/>
    <property type="match status" value="1"/>
</dbReference>
<evidence type="ECO:0000259" key="6">
    <source>
        <dbReference type="Pfam" id="PF08546"/>
    </source>
</evidence>
<dbReference type="InterPro" id="IPR003710">
    <property type="entry name" value="ApbA"/>
</dbReference>
<dbReference type="InterPro" id="IPR051402">
    <property type="entry name" value="KPR-Related"/>
</dbReference>
<keyword evidence="4" id="KW-0566">Pantothenate biosynthesis</keyword>
<keyword evidence="8" id="KW-1185">Reference proteome</keyword>
<dbReference type="EC" id="1.1.1.169" evidence="4"/>
<dbReference type="InterPro" id="IPR013752">
    <property type="entry name" value="KPA_reductase"/>
</dbReference>
<evidence type="ECO:0000313" key="7">
    <source>
        <dbReference type="EMBL" id="MDN4614925.1"/>
    </source>
</evidence>
<evidence type="ECO:0000313" key="8">
    <source>
        <dbReference type="Proteomes" id="UP001174208"/>
    </source>
</evidence>
<comment type="function">
    <text evidence="4">Catalyzes the NADPH-dependent reduction of ketopantoate into pantoic acid.</text>
</comment>
<dbReference type="Proteomes" id="UP001174208">
    <property type="component" value="Unassembled WGS sequence"/>
</dbReference>
<keyword evidence="2 4" id="KW-0521">NADP</keyword>
<organism evidence="7 8">
    <name type="scientific">Leifsonia williamsii</name>
    <dbReference type="NCBI Taxonomy" id="3035919"/>
    <lineage>
        <taxon>Bacteria</taxon>
        <taxon>Bacillati</taxon>
        <taxon>Actinomycetota</taxon>
        <taxon>Actinomycetes</taxon>
        <taxon>Micrococcales</taxon>
        <taxon>Microbacteriaceae</taxon>
        <taxon>Leifsonia</taxon>
    </lineage>
</organism>
<comment type="catalytic activity">
    <reaction evidence="4">
        <text>(R)-pantoate + NADP(+) = 2-dehydropantoate + NADPH + H(+)</text>
        <dbReference type="Rhea" id="RHEA:16233"/>
        <dbReference type="ChEBI" id="CHEBI:11561"/>
        <dbReference type="ChEBI" id="CHEBI:15378"/>
        <dbReference type="ChEBI" id="CHEBI:15980"/>
        <dbReference type="ChEBI" id="CHEBI:57783"/>
        <dbReference type="ChEBI" id="CHEBI:58349"/>
        <dbReference type="EC" id="1.1.1.169"/>
    </reaction>
</comment>
<comment type="pathway">
    <text evidence="4">Cofactor biosynthesis; (R)-pantothenate biosynthesis; (R)-pantoate from 3-methyl-2-oxobutanoate: step 2/2.</text>
</comment>
<feature type="domain" description="Ketopantoate reductase N-terminal" evidence="5">
    <location>
        <begin position="18"/>
        <end position="150"/>
    </location>
</feature>
<dbReference type="GO" id="GO:0008677">
    <property type="term" value="F:2-dehydropantoate 2-reductase activity"/>
    <property type="evidence" value="ECO:0007669"/>
    <property type="project" value="UniProtKB-EC"/>
</dbReference>
<proteinExistence type="inferred from homology"/>
<comment type="similarity">
    <text evidence="1 4">Belongs to the ketopantoate reductase family.</text>
</comment>
<dbReference type="NCBIfam" id="TIGR00745">
    <property type="entry name" value="apbA_panE"/>
    <property type="match status" value="1"/>
</dbReference>
<evidence type="ECO:0000256" key="2">
    <source>
        <dbReference type="ARBA" id="ARBA00022857"/>
    </source>
</evidence>
<dbReference type="InterPro" id="IPR036291">
    <property type="entry name" value="NAD(P)-bd_dom_sf"/>
</dbReference>
<dbReference type="Gene3D" id="3.40.50.720">
    <property type="entry name" value="NAD(P)-binding Rossmann-like Domain"/>
    <property type="match status" value="1"/>
</dbReference>
<dbReference type="EMBL" id="JAROCF010000001">
    <property type="protein sequence ID" value="MDN4614925.1"/>
    <property type="molecule type" value="Genomic_DNA"/>
</dbReference>
<dbReference type="Gene3D" id="1.10.1040.10">
    <property type="entry name" value="N-(1-d-carboxylethyl)-l-norvaline Dehydrogenase, domain 2"/>
    <property type="match status" value="1"/>
</dbReference>
<dbReference type="InterPro" id="IPR013328">
    <property type="entry name" value="6PGD_dom2"/>
</dbReference>
<comment type="caution">
    <text evidence="7">The sequence shown here is derived from an EMBL/GenBank/DDBJ whole genome shotgun (WGS) entry which is preliminary data.</text>
</comment>
<name>A0ABT8KBU4_9MICO</name>
<evidence type="ECO:0000256" key="3">
    <source>
        <dbReference type="ARBA" id="ARBA00023002"/>
    </source>
</evidence>
<feature type="domain" description="Ketopantoate reductase C-terminal" evidence="6">
    <location>
        <begin position="187"/>
        <end position="298"/>
    </location>
</feature>
<evidence type="ECO:0000259" key="5">
    <source>
        <dbReference type="Pfam" id="PF02558"/>
    </source>
</evidence>
<evidence type="ECO:0000256" key="4">
    <source>
        <dbReference type="RuleBase" id="RU362068"/>
    </source>
</evidence>
<dbReference type="PANTHER" id="PTHR21708:SF26">
    <property type="entry name" value="2-DEHYDROPANTOATE 2-REDUCTASE"/>
    <property type="match status" value="1"/>
</dbReference>
<dbReference type="Pfam" id="PF02558">
    <property type="entry name" value="ApbA"/>
    <property type="match status" value="1"/>
</dbReference>
<dbReference type="PANTHER" id="PTHR21708">
    <property type="entry name" value="PROBABLE 2-DEHYDROPANTOATE 2-REDUCTASE"/>
    <property type="match status" value="1"/>
</dbReference>
<accession>A0ABT8KBU4</accession>
<dbReference type="Pfam" id="PF08546">
    <property type="entry name" value="ApbA_C"/>
    <property type="match status" value="1"/>
</dbReference>
<dbReference type="SUPFAM" id="SSF48179">
    <property type="entry name" value="6-phosphogluconate dehydrogenase C-terminal domain-like"/>
    <property type="match status" value="1"/>
</dbReference>
<dbReference type="RefSeq" id="WP_301230597.1">
    <property type="nucleotide sequence ID" value="NZ_JAROCF010000001.1"/>
</dbReference>